<keyword evidence="2" id="KW-0472">Membrane</keyword>
<feature type="transmembrane region" description="Helical" evidence="2">
    <location>
        <begin position="44"/>
        <end position="63"/>
    </location>
</feature>
<evidence type="ECO:0000313" key="3">
    <source>
        <dbReference type="EMBL" id="KAF1953270.1"/>
    </source>
</evidence>
<dbReference type="AlphaFoldDB" id="A0A6A5TMV0"/>
<evidence type="ECO:0000256" key="1">
    <source>
        <dbReference type="SAM" id="MobiDB-lite"/>
    </source>
</evidence>
<reference evidence="3" key="1">
    <citation type="journal article" date="2020" name="Stud. Mycol.">
        <title>101 Dothideomycetes genomes: a test case for predicting lifestyles and emergence of pathogens.</title>
        <authorList>
            <person name="Haridas S."/>
            <person name="Albert R."/>
            <person name="Binder M."/>
            <person name="Bloem J."/>
            <person name="Labutti K."/>
            <person name="Salamov A."/>
            <person name="Andreopoulos B."/>
            <person name="Baker S."/>
            <person name="Barry K."/>
            <person name="Bills G."/>
            <person name="Bluhm B."/>
            <person name="Cannon C."/>
            <person name="Castanera R."/>
            <person name="Culley D."/>
            <person name="Daum C."/>
            <person name="Ezra D."/>
            <person name="Gonzalez J."/>
            <person name="Henrissat B."/>
            <person name="Kuo A."/>
            <person name="Liang C."/>
            <person name="Lipzen A."/>
            <person name="Lutzoni F."/>
            <person name="Magnuson J."/>
            <person name="Mondo S."/>
            <person name="Nolan M."/>
            <person name="Ohm R."/>
            <person name="Pangilinan J."/>
            <person name="Park H.-J."/>
            <person name="Ramirez L."/>
            <person name="Alfaro M."/>
            <person name="Sun H."/>
            <person name="Tritt A."/>
            <person name="Yoshinaga Y."/>
            <person name="Zwiers L.-H."/>
            <person name="Turgeon B."/>
            <person name="Goodwin S."/>
            <person name="Spatafora J."/>
            <person name="Crous P."/>
            <person name="Grigoriev I."/>
        </authorList>
    </citation>
    <scope>NUCLEOTIDE SEQUENCE</scope>
    <source>
        <strain evidence="3">CBS 675.92</strain>
    </source>
</reference>
<feature type="region of interest" description="Disordered" evidence="1">
    <location>
        <begin position="110"/>
        <end position="135"/>
    </location>
</feature>
<name>A0A6A5TMV0_9PLEO</name>
<protein>
    <submittedName>
        <fullName evidence="3">Uncharacterized protein</fullName>
    </submittedName>
</protein>
<evidence type="ECO:0000256" key="2">
    <source>
        <dbReference type="SAM" id="Phobius"/>
    </source>
</evidence>
<proteinExistence type="predicted"/>
<evidence type="ECO:0000313" key="4">
    <source>
        <dbReference type="Proteomes" id="UP000800035"/>
    </source>
</evidence>
<dbReference type="Proteomes" id="UP000800035">
    <property type="component" value="Unassembled WGS sequence"/>
</dbReference>
<gene>
    <name evidence="3" type="ORF">CC80DRAFT_569162</name>
</gene>
<keyword evidence="2" id="KW-1133">Transmembrane helix</keyword>
<keyword evidence="4" id="KW-1185">Reference proteome</keyword>
<accession>A0A6A5TMV0</accession>
<organism evidence="3 4">
    <name type="scientific">Byssothecium circinans</name>
    <dbReference type="NCBI Taxonomy" id="147558"/>
    <lineage>
        <taxon>Eukaryota</taxon>
        <taxon>Fungi</taxon>
        <taxon>Dikarya</taxon>
        <taxon>Ascomycota</taxon>
        <taxon>Pezizomycotina</taxon>
        <taxon>Dothideomycetes</taxon>
        <taxon>Pleosporomycetidae</taxon>
        <taxon>Pleosporales</taxon>
        <taxon>Massarineae</taxon>
        <taxon>Massarinaceae</taxon>
        <taxon>Byssothecium</taxon>
    </lineage>
</organism>
<keyword evidence="2" id="KW-0812">Transmembrane</keyword>
<dbReference type="EMBL" id="ML977004">
    <property type="protein sequence ID" value="KAF1953270.1"/>
    <property type="molecule type" value="Genomic_DNA"/>
</dbReference>
<sequence>MVEHGPIKVASFHNEKFENGNELKPTPTHGIHGSKADYNTQPKAYYTSCICIGAFLATGIAMMRGTRRIKKQMRILIELCTSRRLGFSGNIEHIDMVGIKYQCYNGRECGGQSEPRRGQVSNKKMMDESTSVQAS</sequence>